<proteinExistence type="inferred from homology"/>
<keyword evidence="7" id="KW-1185">Reference proteome</keyword>
<reference evidence="6 7" key="1">
    <citation type="journal article" date="2018" name="Science">
        <title>The opium poppy genome and morphinan production.</title>
        <authorList>
            <person name="Guo L."/>
            <person name="Winzer T."/>
            <person name="Yang X."/>
            <person name="Li Y."/>
            <person name="Ning Z."/>
            <person name="He Z."/>
            <person name="Teodor R."/>
            <person name="Lu Y."/>
            <person name="Bowser T.A."/>
            <person name="Graham I.A."/>
            <person name="Ye K."/>
        </authorList>
    </citation>
    <scope>NUCLEOTIDE SEQUENCE [LARGE SCALE GENOMIC DNA]</scope>
    <source>
        <strain evidence="7">cv. HN1</strain>
        <tissue evidence="6">Leaves</tissue>
    </source>
</reference>
<organism evidence="6 7">
    <name type="scientific">Papaver somniferum</name>
    <name type="common">Opium poppy</name>
    <dbReference type="NCBI Taxonomy" id="3469"/>
    <lineage>
        <taxon>Eukaryota</taxon>
        <taxon>Viridiplantae</taxon>
        <taxon>Streptophyta</taxon>
        <taxon>Embryophyta</taxon>
        <taxon>Tracheophyta</taxon>
        <taxon>Spermatophyta</taxon>
        <taxon>Magnoliopsida</taxon>
        <taxon>Ranunculales</taxon>
        <taxon>Papaveraceae</taxon>
        <taxon>Papaveroideae</taxon>
        <taxon>Papaver</taxon>
    </lineage>
</organism>
<evidence type="ECO:0000256" key="4">
    <source>
        <dbReference type="ARBA" id="ARBA00023004"/>
    </source>
</evidence>
<dbReference type="InterPro" id="IPR026992">
    <property type="entry name" value="DIOX_N"/>
</dbReference>
<evidence type="ECO:0000256" key="1">
    <source>
        <dbReference type="ARBA" id="ARBA00008056"/>
    </source>
</evidence>
<name>A0A4Y7I9R7_PAPSO</name>
<dbReference type="Pfam" id="PF03171">
    <property type="entry name" value="2OG-FeII_Oxy"/>
    <property type="match status" value="2"/>
</dbReference>
<feature type="domain" description="Fe2OG dioxygenase" evidence="5">
    <location>
        <begin position="554"/>
        <end position="653"/>
    </location>
</feature>
<evidence type="ECO:0000313" key="7">
    <source>
        <dbReference type="Proteomes" id="UP000316621"/>
    </source>
</evidence>
<dbReference type="AlphaFoldDB" id="A0A4Y7I9R7"/>
<evidence type="ECO:0000313" key="6">
    <source>
        <dbReference type="EMBL" id="RZC44238.1"/>
    </source>
</evidence>
<dbReference type="InterPro" id="IPR005123">
    <property type="entry name" value="Oxoglu/Fe-dep_dioxygenase_dom"/>
</dbReference>
<feature type="domain" description="Fe2OG dioxygenase" evidence="5">
    <location>
        <begin position="178"/>
        <end position="277"/>
    </location>
</feature>
<keyword evidence="4" id="KW-0408">Iron</keyword>
<dbReference type="InterPro" id="IPR027443">
    <property type="entry name" value="IPNS-like_sf"/>
</dbReference>
<dbReference type="PANTHER" id="PTHR10209:SF884">
    <property type="entry name" value="1-AMINOCYCLOPROPANE-1-CARBOXYLATE OXIDASE HOMOLOG 1-LIKE"/>
    <property type="match status" value="1"/>
</dbReference>
<dbReference type="SUPFAM" id="SSF51197">
    <property type="entry name" value="Clavaminate synthase-like"/>
    <property type="match status" value="2"/>
</dbReference>
<evidence type="ECO:0000259" key="5">
    <source>
        <dbReference type="PROSITE" id="PS51471"/>
    </source>
</evidence>
<comment type="similarity">
    <text evidence="1">Belongs to the iron/ascorbate-dependent oxidoreductase family.</text>
</comment>
<dbReference type="EMBL" id="CM010715">
    <property type="protein sequence ID" value="RZC44238.1"/>
    <property type="molecule type" value="Genomic_DNA"/>
</dbReference>
<dbReference type="PROSITE" id="PS51471">
    <property type="entry name" value="FE2OG_OXY"/>
    <property type="match status" value="2"/>
</dbReference>
<evidence type="ECO:0000256" key="3">
    <source>
        <dbReference type="ARBA" id="ARBA00023002"/>
    </source>
</evidence>
<keyword evidence="2" id="KW-0479">Metal-binding</keyword>
<dbReference type="GO" id="GO:0046872">
    <property type="term" value="F:metal ion binding"/>
    <property type="evidence" value="ECO:0007669"/>
    <property type="project" value="UniProtKB-KW"/>
</dbReference>
<dbReference type="FunFam" id="2.60.120.330:FF:000005">
    <property type="entry name" value="1-aminocyclopropane-1-carboxylate oxidase homolog 1"/>
    <property type="match status" value="2"/>
</dbReference>
<dbReference type="Gramene" id="RZC44238">
    <property type="protein sequence ID" value="RZC44238"/>
    <property type="gene ID" value="C5167_037188"/>
</dbReference>
<dbReference type="Pfam" id="PF14226">
    <property type="entry name" value="DIOX_N"/>
    <property type="match status" value="2"/>
</dbReference>
<gene>
    <name evidence="6" type="ORF">C5167_037188</name>
</gene>
<sequence length="716" mass="82037">MFVRPLDELTEELDHIEDEHSNFEIPVIDMKNVDSDDHHQRKEITDQVRRASGTWGFFRLVNHGIPLTVTDEIIKGIKRFHEQDTEIKKKIYSNDPKTGCTFHTNFDLYVSKYANWRDSLRCNLLSPDPLDHQKLPDTCRDIIVEYWKHIMKLANTVTGLLSEALGLEQDHLKRIFTDFLVLSGHYYPACPEPELTLGTSKHSDPSFFTLLLQDHIGGLQILHQNQWVTVKPIPGTLIVNIGDLLQLISNNKFKSAEHRVLANRNGPRVSVACFLNTKSSDNTKIYGPLKEILSEENPPIYKNITMKEYIEHYVKKGLGGVSALDHFKLSMSTFVQITGAGEQQPSYDRLKELKAFEESKAGVKGIVDAGIVKIPRMFVRPLDELAEELNHTEQENSNFEIPVIDMKSVDQNEHQRHNEVIDDIRRAAGTWGFFRLVNHGIPLTVMNEIIKGMKRFHEQDTAIKKQYHSNDPKTGCMFYTNFDLYVSKYANWRDSLRCNLLSPDPLDPQELPDTCRDIIVEYWKHITKLADTVTGLLSEALGLEQDHLKRIFTDFLVLSGHYYPACPEPELTLGTSKHSDPSFFTLLLQDHIGGLQFLHQNQWVTVKPISGTLIVNIGDLLQLISNGKFKSAEHRVLANRDGPRVSVACFLNTKFSDDTKIYGPMKEILSEVNPPIYKNITMKEYTDYYFRKGLDGVFALNQFKLSRSTLKFPRLQ</sequence>
<dbReference type="OMA" id="PEQDHIR"/>
<dbReference type="STRING" id="3469.A0A4Y7I9R7"/>
<dbReference type="Proteomes" id="UP000316621">
    <property type="component" value="Chromosome 1"/>
</dbReference>
<keyword evidence="3" id="KW-0560">Oxidoreductase</keyword>
<dbReference type="InterPro" id="IPR044861">
    <property type="entry name" value="IPNS-like_FE2OG_OXY"/>
</dbReference>
<dbReference type="Gene3D" id="2.60.120.330">
    <property type="entry name" value="B-lactam Antibiotic, Isopenicillin N Synthase, Chain"/>
    <property type="match status" value="2"/>
</dbReference>
<dbReference type="PANTHER" id="PTHR10209">
    <property type="entry name" value="OXIDOREDUCTASE, 2OG-FE II OXYGENASE FAMILY PROTEIN"/>
    <property type="match status" value="1"/>
</dbReference>
<accession>A0A4Y7I9R7</accession>
<protein>
    <recommendedName>
        <fullName evidence="5">Fe2OG dioxygenase domain-containing protein</fullName>
    </recommendedName>
</protein>
<evidence type="ECO:0000256" key="2">
    <source>
        <dbReference type="ARBA" id="ARBA00022723"/>
    </source>
</evidence>
<dbReference type="GO" id="GO:0051213">
    <property type="term" value="F:dioxygenase activity"/>
    <property type="evidence" value="ECO:0007669"/>
    <property type="project" value="UniProtKB-ARBA"/>
</dbReference>